<reference evidence="1" key="1">
    <citation type="journal article" date="2014" name="Front. Microbiol.">
        <title>High frequency of phylogenetically diverse reductive dehalogenase-homologous genes in deep subseafloor sedimentary metagenomes.</title>
        <authorList>
            <person name="Kawai M."/>
            <person name="Futagami T."/>
            <person name="Toyoda A."/>
            <person name="Takaki Y."/>
            <person name="Nishi S."/>
            <person name="Hori S."/>
            <person name="Arai W."/>
            <person name="Tsubouchi T."/>
            <person name="Morono Y."/>
            <person name="Uchiyama I."/>
            <person name="Ito T."/>
            <person name="Fujiyama A."/>
            <person name="Inagaki F."/>
            <person name="Takami H."/>
        </authorList>
    </citation>
    <scope>NUCLEOTIDE SEQUENCE</scope>
    <source>
        <strain evidence="1">Expedition CK06-06</strain>
    </source>
</reference>
<name>X1RFL5_9ZZZZ</name>
<dbReference type="EMBL" id="BARV01036482">
    <property type="protein sequence ID" value="GAI54394.1"/>
    <property type="molecule type" value="Genomic_DNA"/>
</dbReference>
<evidence type="ECO:0000313" key="1">
    <source>
        <dbReference type="EMBL" id="GAI54394.1"/>
    </source>
</evidence>
<sequence length="41" mass="4709">MDYLTPRGGYLLAVAHNIQADVRPRNVIVIFEAAKEYGKYR</sequence>
<comment type="caution">
    <text evidence="1">The sequence shown here is derived from an EMBL/GenBank/DDBJ whole genome shotgun (WGS) entry which is preliminary data.</text>
</comment>
<dbReference type="AlphaFoldDB" id="X1RFL5"/>
<accession>X1RFL5</accession>
<dbReference type="Gene3D" id="3.20.20.210">
    <property type="match status" value="1"/>
</dbReference>
<organism evidence="1">
    <name type="scientific">marine sediment metagenome</name>
    <dbReference type="NCBI Taxonomy" id="412755"/>
    <lineage>
        <taxon>unclassified sequences</taxon>
        <taxon>metagenomes</taxon>
        <taxon>ecological metagenomes</taxon>
    </lineage>
</organism>
<proteinExistence type="predicted"/>
<dbReference type="InterPro" id="IPR038071">
    <property type="entry name" value="UROD/MetE-like_sf"/>
</dbReference>
<gene>
    <name evidence="1" type="ORF">S06H3_56682</name>
</gene>
<protein>
    <submittedName>
        <fullName evidence="1">Uncharacterized protein</fullName>
    </submittedName>
</protein>